<gene>
    <name evidence="1" type="ORF">DPCES_3451</name>
</gene>
<proteinExistence type="predicted"/>
<evidence type="ECO:0008006" key="2">
    <source>
        <dbReference type="Google" id="ProtNLM"/>
    </source>
</evidence>
<evidence type="ECO:0000313" key="1">
    <source>
        <dbReference type="EMBL" id="CDX03337.1"/>
    </source>
</evidence>
<organism evidence="1">
    <name type="scientific">Desulfitobacterium hafniense</name>
    <name type="common">Desulfitobacterium frappieri</name>
    <dbReference type="NCBI Taxonomy" id="49338"/>
    <lineage>
        <taxon>Bacteria</taxon>
        <taxon>Bacillati</taxon>
        <taxon>Bacillota</taxon>
        <taxon>Clostridia</taxon>
        <taxon>Eubacteriales</taxon>
        <taxon>Desulfitobacteriaceae</taxon>
        <taxon>Desulfitobacterium</taxon>
    </lineage>
</organism>
<dbReference type="EMBL" id="LK996017">
    <property type="protein sequence ID" value="CDX03337.1"/>
    <property type="molecule type" value="Genomic_DNA"/>
</dbReference>
<dbReference type="RefSeq" id="WP_208925985.1">
    <property type="nucleotide sequence ID" value="NZ_LK996017.1"/>
</dbReference>
<name>A0A098B4P5_DESHA</name>
<dbReference type="PATRIC" id="fig|49338.4.peg.3709"/>
<dbReference type="AlphaFoldDB" id="A0A098B4P5"/>
<accession>A0A098B4P5</accession>
<dbReference type="InterPro" id="IPR035198">
    <property type="entry name" value="SU10_MCP"/>
</dbReference>
<dbReference type="Pfam" id="PF17236">
    <property type="entry name" value="SU10_MCP"/>
    <property type="match status" value="1"/>
</dbReference>
<protein>
    <recommendedName>
        <fullName evidence="2">Major capsid protein</fullName>
    </recommendedName>
</protein>
<sequence>MFTQDKFVVGQSIDMKDVLIQTTPVLTPFTTLLMGKTVKAENATLNWIEEAINENAVVTMGEGGDAPSPVDDTLTPKSNYCQLVGATATVSNTAQYTNAKGISDLLAHEVVKKTKAMKIGMENILINGTKGYTSATKTYTTDGILAQINAANQVTNTTFTKAKFEEVVGKMYDAGVNDEMLCFIPASMKITLNGFNNVEFLARDMFLGFDTERYVTPYGIVTFVLSEKLNNKLFVVNPNYLELAELIPFHATPQPVSGSKQSIYLETQFGLKLLNSKAGASFAITA</sequence>
<reference evidence="1" key="1">
    <citation type="submission" date="2014-07" db="EMBL/GenBank/DDBJ databases">
        <authorList>
            <person name="Hornung V.Bastian."/>
        </authorList>
    </citation>
    <scope>NUCLEOTIDE SEQUENCE</scope>
    <source>
        <strain evidence="1">PCE-S</strain>
    </source>
</reference>